<comment type="caution">
    <text evidence="1">The sequence shown here is derived from an EMBL/GenBank/DDBJ whole genome shotgun (WGS) entry which is preliminary data.</text>
</comment>
<sequence>MSSIRMWRQPAVYIKGRRLLTKEEPSEVWNDSALLDLKASSEDVFWSFAWHMKPAGATVQAKSLWDSYAAGDEAWERCSICRLVMRSLGFCGATLNAVPEPLRTLEHLSALTVFLNATDLLDVLMEGWGEAFSLALLACYQAATSLGMMLTPTLEDAAIVSAYTTSITLAANIGCPVEQWLARQQETHVDYERAAAHLAIGDGQLHEQLLSWSQAGKELGGWILQAWTCVFVADANGLSVLSAPMNGSITDRHRLELPGWTASPSSAARGVTEAGACPSCLLPSLRRGCLGSRTWSSWWCSSASPTRSDQFASWAEVNKAFNTFVPQEASFATASLLWPNPALAEGAESGSSNSEPRQSRCRFFSQSGMYVGCLHREGPCGGGPEGSVSSLRVRCPVPWSAPWVGGGSVKLRLHLDLPSGGAQLRVTFRVKTSRPPPRTRVALCLQPRWDHAAVVGRWPNLLEDWLRFHLQAWLMVIQGIGRIYMYDVDGSLGGETNLWAWSAESEPVIAMPLLRREYCLRSLPHV</sequence>
<accession>A0A813KTN9</accession>
<dbReference type="Proteomes" id="UP000626109">
    <property type="component" value="Unassembled WGS sequence"/>
</dbReference>
<proteinExistence type="predicted"/>
<dbReference type="EMBL" id="CAJNNW010031962">
    <property type="protein sequence ID" value="CAE8710235.1"/>
    <property type="molecule type" value="Genomic_DNA"/>
</dbReference>
<name>A0A813KTN9_POLGL</name>
<evidence type="ECO:0000313" key="1">
    <source>
        <dbReference type="EMBL" id="CAE8710235.1"/>
    </source>
</evidence>
<dbReference type="AlphaFoldDB" id="A0A813KTN9"/>
<gene>
    <name evidence="1" type="ORF">PGLA2088_LOCUS35846</name>
</gene>
<protein>
    <submittedName>
        <fullName evidence="1">Uncharacterized protein</fullName>
    </submittedName>
</protein>
<evidence type="ECO:0000313" key="2">
    <source>
        <dbReference type="Proteomes" id="UP000626109"/>
    </source>
</evidence>
<organism evidence="1 2">
    <name type="scientific">Polarella glacialis</name>
    <name type="common">Dinoflagellate</name>
    <dbReference type="NCBI Taxonomy" id="89957"/>
    <lineage>
        <taxon>Eukaryota</taxon>
        <taxon>Sar</taxon>
        <taxon>Alveolata</taxon>
        <taxon>Dinophyceae</taxon>
        <taxon>Suessiales</taxon>
        <taxon>Suessiaceae</taxon>
        <taxon>Polarella</taxon>
    </lineage>
</organism>
<reference evidence="1" key="1">
    <citation type="submission" date="2021-02" db="EMBL/GenBank/DDBJ databases">
        <authorList>
            <person name="Dougan E. K."/>
            <person name="Rhodes N."/>
            <person name="Thang M."/>
            <person name="Chan C."/>
        </authorList>
    </citation>
    <scope>NUCLEOTIDE SEQUENCE</scope>
</reference>